<evidence type="ECO:0000313" key="4">
    <source>
        <dbReference type="Proteomes" id="UP000676194"/>
    </source>
</evidence>
<keyword evidence="2" id="KW-1133">Transmembrane helix</keyword>
<evidence type="ECO:0000256" key="2">
    <source>
        <dbReference type="SAM" id="Phobius"/>
    </source>
</evidence>
<keyword evidence="4" id="KW-1185">Reference proteome</keyword>
<feature type="compositionally biased region" description="Basic and acidic residues" evidence="1">
    <location>
        <begin position="138"/>
        <end position="147"/>
    </location>
</feature>
<dbReference type="RefSeq" id="WP_213494821.1">
    <property type="nucleotide sequence ID" value="NZ_CP074694.1"/>
</dbReference>
<keyword evidence="2" id="KW-0812">Transmembrane</keyword>
<protein>
    <submittedName>
        <fullName evidence="3">Uncharacterized protein</fullName>
    </submittedName>
</protein>
<gene>
    <name evidence="3" type="ORF">KIH39_19075</name>
</gene>
<name>A0A8E6B437_9BACT</name>
<evidence type="ECO:0000313" key="3">
    <source>
        <dbReference type="EMBL" id="QVL30939.1"/>
    </source>
</evidence>
<keyword evidence="2" id="KW-0472">Membrane</keyword>
<sequence>MNRIRPTSKHWEALIHCLSRPWVATIGAVGLLSVFVLLTRHPHEGAQSFVESAKQPLLPEIPLLTQVRELPSQRAIDEPSFPGSELLHLVREEIVEGRKVLRIQAVANGPELLIDAITGVVLRERKAEQPTSVNPGEPSKDKDSSVD</sequence>
<accession>A0A8E6B437</accession>
<dbReference type="KEGG" id="tsph:KIH39_19075"/>
<evidence type="ECO:0000256" key="1">
    <source>
        <dbReference type="SAM" id="MobiDB-lite"/>
    </source>
</evidence>
<reference evidence="3" key="1">
    <citation type="submission" date="2021-05" db="EMBL/GenBank/DDBJ databases">
        <title>Complete genome sequence of the cellulolytic planctomycete Telmatocola sphagniphila SP2T and characterization of the first cellulase from planctomycetes.</title>
        <authorList>
            <person name="Rakitin A.L."/>
            <person name="Beletsky A.V."/>
            <person name="Naumoff D.G."/>
            <person name="Kulichevskaya I.S."/>
            <person name="Mardanov A.V."/>
            <person name="Ravin N.V."/>
            <person name="Dedysh S.N."/>
        </authorList>
    </citation>
    <scope>NUCLEOTIDE SEQUENCE</scope>
    <source>
        <strain evidence="3">SP2T</strain>
    </source>
</reference>
<proteinExistence type="predicted"/>
<feature type="region of interest" description="Disordered" evidence="1">
    <location>
        <begin position="126"/>
        <end position="147"/>
    </location>
</feature>
<dbReference type="AlphaFoldDB" id="A0A8E6B437"/>
<feature type="transmembrane region" description="Helical" evidence="2">
    <location>
        <begin position="21"/>
        <end position="38"/>
    </location>
</feature>
<dbReference type="Proteomes" id="UP000676194">
    <property type="component" value="Chromosome"/>
</dbReference>
<dbReference type="EMBL" id="CP074694">
    <property type="protein sequence ID" value="QVL30939.1"/>
    <property type="molecule type" value="Genomic_DNA"/>
</dbReference>
<organism evidence="3 4">
    <name type="scientific">Telmatocola sphagniphila</name>
    <dbReference type="NCBI Taxonomy" id="1123043"/>
    <lineage>
        <taxon>Bacteria</taxon>
        <taxon>Pseudomonadati</taxon>
        <taxon>Planctomycetota</taxon>
        <taxon>Planctomycetia</taxon>
        <taxon>Gemmatales</taxon>
        <taxon>Gemmataceae</taxon>
    </lineage>
</organism>